<dbReference type="SUPFAM" id="SSF55205">
    <property type="entry name" value="EPT/RTPC-like"/>
    <property type="match status" value="1"/>
</dbReference>
<evidence type="ECO:0000313" key="10">
    <source>
        <dbReference type="Proteomes" id="UP000289537"/>
    </source>
</evidence>
<dbReference type="GO" id="GO:0005737">
    <property type="term" value="C:cytoplasm"/>
    <property type="evidence" value="ECO:0007669"/>
    <property type="project" value="UniProtKB-SubCell"/>
</dbReference>
<evidence type="ECO:0000256" key="6">
    <source>
        <dbReference type="ARBA" id="ARBA00044633"/>
    </source>
</evidence>
<feature type="binding site" evidence="7">
    <location>
        <position position="315"/>
    </location>
    <ligand>
        <name>3-phosphoshikimate</name>
        <dbReference type="ChEBI" id="CHEBI:145989"/>
    </ligand>
</feature>
<feature type="active site" description="Proton acceptor" evidence="7">
    <location>
        <position position="315"/>
    </location>
</feature>
<dbReference type="GO" id="GO:0009073">
    <property type="term" value="P:aromatic amino acid family biosynthetic process"/>
    <property type="evidence" value="ECO:0007669"/>
    <property type="project" value="UniProtKB-KW"/>
</dbReference>
<keyword evidence="5 7" id="KW-0057">Aromatic amino acid biosynthesis</keyword>
<dbReference type="GO" id="GO:0003866">
    <property type="term" value="F:3-phosphoshikimate 1-carboxyvinyltransferase activity"/>
    <property type="evidence" value="ECO:0007669"/>
    <property type="project" value="UniProtKB-UniRule"/>
</dbReference>
<feature type="binding site" evidence="7">
    <location>
        <position position="22"/>
    </location>
    <ligand>
        <name>phosphoenolpyruvate</name>
        <dbReference type="ChEBI" id="CHEBI:58702"/>
    </ligand>
</feature>
<dbReference type="NCBIfam" id="TIGR01356">
    <property type="entry name" value="aroA"/>
    <property type="match status" value="1"/>
</dbReference>
<feature type="binding site" evidence="7">
    <location>
        <position position="170"/>
    </location>
    <ligand>
        <name>phosphoenolpyruvate</name>
        <dbReference type="ChEBI" id="CHEBI:58702"/>
    </ligand>
</feature>
<dbReference type="UniPathway" id="UPA00053">
    <property type="reaction ID" value="UER00089"/>
</dbReference>
<dbReference type="InterPro" id="IPR036968">
    <property type="entry name" value="Enolpyruvate_Tfrase_sf"/>
</dbReference>
<evidence type="ECO:0000256" key="3">
    <source>
        <dbReference type="ARBA" id="ARBA00022605"/>
    </source>
</evidence>
<dbReference type="InterPro" id="IPR006264">
    <property type="entry name" value="EPSP_synthase"/>
</dbReference>
<name>A0A2Z5T3K0_9GAMM</name>
<dbReference type="EMBL" id="AP018161">
    <property type="protein sequence ID" value="BBA84970.1"/>
    <property type="molecule type" value="Genomic_DNA"/>
</dbReference>
<keyword evidence="10" id="KW-1185">Reference proteome</keyword>
<comment type="subcellular location">
    <subcellularLocation>
        <location evidence="7">Cytoplasm</location>
    </subcellularLocation>
</comment>
<dbReference type="Gene3D" id="3.65.10.10">
    <property type="entry name" value="Enolpyruvate transferase domain"/>
    <property type="match status" value="2"/>
</dbReference>
<feature type="domain" description="Enolpyruvate transferase" evidence="8">
    <location>
        <begin position="7"/>
        <end position="420"/>
    </location>
</feature>
<dbReference type="AlphaFoldDB" id="A0A2Z5T3K0"/>
<proteinExistence type="inferred from homology"/>
<evidence type="ECO:0000256" key="4">
    <source>
        <dbReference type="ARBA" id="ARBA00022679"/>
    </source>
</evidence>
<dbReference type="PANTHER" id="PTHR21090">
    <property type="entry name" value="AROM/DEHYDROQUINATE SYNTHASE"/>
    <property type="match status" value="1"/>
</dbReference>
<evidence type="ECO:0000256" key="5">
    <source>
        <dbReference type="ARBA" id="ARBA00023141"/>
    </source>
</evidence>
<feature type="binding site" evidence="7">
    <location>
        <position position="27"/>
    </location>
    <ligand>
        <name>3-phosphoshikimate</name>
        <dbReference type="ChEBI" id="CHEBI:145989"/>
    </ligand>
</feature>
<feature type="binding site" evidence="7">
    <location>
        <position position="338"/>
    </location>
    <ligand>
        <name>3-phosphoshikimate</name>
        <dbReference type="ChEBI" id="CHEBI:145989"/>
    </ligand>
</feature>
<feature type="binding site" evidence="7">
    <location>
        <position position="170"/>
    </location>
    <ligand>
        <name>3-phosphoshikimate</name>
        <dbReference type="ChEBI" id="CHEBI:145989"/>
    </ligand>
</feature>
<evidence type="ECO:0000256" key="7">
    <source>
        <dbReference type="HAMAP-Rule" id="MF_00210"/>
    </source>
</evidence>
<dbReference type="InterPro" id="IPR013792">
    <property type="entry name" value="RNA3'P_cycl/enolpyr_Trfase_a/b"/>
</dbReference>
<feature type="binding site" evidence="7">
    <location>
        <position position="342"/>
    </location>
    <ligand>
        <name>3-phosphoshikimate</name>
        <dbReference type="ChEBI" id="CHEBI:145989"/>
    </ligand>
</feature>
<dbReference type="PANTHER" id="PTHR21090:SF5">
    <property type="entry name" value="PENTAFUNCTIONAL AROM POLYPEPTIDE"/>
    <property type="match status" value="1"/>
</dbReference>
<keyword evidence="4 7" id="KW-0808">Transferase</keyword>
<dbReference type="PROSITE" id="PS00885">
    <property type="entry name" value="EPSP_SYNTHASE_2"/>
    <property type="match status" value="1"/>
</dbReference>
<feature type="binding site" evidence="7">
    <location>
        <position position="23"/>
    </location>
    <ligand>
        <name>3-phosphoshikimate</name>
        <dbReference type="ChEBI" id="CHEBI:145989"/>
    </ligand>
</feature>
<evidence type="ECO:0000256" key="2">
    <source>
        <dbReference type="ARBA" id="ARBA00009948"/>
    </source>
</evidence>
<evidence type="ECO:0000256" key="1">
    <source>
        <dbReference type="ARBA" id="ARBA00004811"/>
    </source>
</evidence>
<comment type="catalytic activity">
    <reaction evidence="6">
        <text>3-phosphoshikimate + phosphoenolpyruvate = 5-O-(1-carboxyvinyl)-3-phosphoshikimate + phosphate</text>
        <dbReference type="Rhea" id="RHEA:21256"/>
        <dbReference type="ChEBI" id="CHEBI:43474"/>
        <dbReference type="ChEBI" id="CHEBI:57701"/>
        <dbReference type="ChEBI" id="CHEBI:58702"/>
        <dbReference type="ChEBI" id="CHEBI:145989"/>
        <dbReference type="EC" id="2.5.1.19"/>
    </reaction>
    <physiologicalReaction direction="left-to-right" evidence="6">
        <dbReference type="Rhea" id="RHEA:21257"/>
    </physiologicalReaction>
</comment>
<dbReference type="InterPro" id="IPR001986">
    <property type="entry name" value="Enolpyruvate_Tfrase_dom"/>
</dbReference>
<comment type="similarity">
    <text evidence="2 7">Belongs to the EPSP synthase family.</text>
</comment>
<dbReference type="GO" id="GO:0009423">
    <property type="term" value="P:chorismate biosynthetic process"/>
    <property type="evidence" value="ECO:0007669"/>
    <property type="project" value="UniProtKB-UniRule"/>
</dbReference>
<comment type="pathway">
    <text evidence="1 7">Metabolic intermediate biosynthesis; chorismate biosynthesis; chorismate from D-erythrose 4-phosphate and phosphoenolpyruvate: step 6/7.</text>
</comment>
<dbReference type="RefSeq" id="WP_148708321.1">
    <property type="nucleotide sequence ID" value="NZ_AP018161.1"/>
</dbReference>
<dbReference type="CDD" id="cd01556">
    <property type="entry name" value="EPSP_synthase"/>
    <property type="match status" value="1"/>
</dbReference>
<evidence type="ECO:0000259" key="8">
    <source>
        <dbReference type="Pfam" id="PF00275"/>
    </source>
</evidence>
<dbReference type="OrthoDB" id="9809920at2"/>
<dbReference type="Pfam" id="PF00275">
    <property type="entry name" value="EPSP_synthase"/>
    <property type="match status" value="1"/>
</dbReference>
<reference evidence="9 10" key="1">
    <citation type="journal article" date="2017" name="Proc. Natl. Acad. Sci. U.S.A.">
        <title>Small genome symbiont underlies cuticle hardness in beetles.</title>
        <authorList>
            <person name="Anbutsu H."/>
            <person name="Moriyama M."/>
            <person name="Nikoh N."/>
            <person name="Hosokawa T."/>
            <person name="Futahashi R."/>
            <person name="Tanahashi M."/>
            <person name="Meng X.Y."/>
            <person name="Kuriwada T."/>
            <person name="Mori N."/>
            <person name="Oshima K."/>
            <person name="Hattori M."/>
            <person name="Fujie M."/>
            <person name="Satoh N."/>
            <person name="Maeda T."/>
            <person name="Shigenobu S."/>
            <person name="Koga R."/>
            <person name="Fukatsu T."/>
        </authorList>
    </citation>
    <scope>NUCLEOTIDE SEQUENCE [LARGE SCALE GENOMIC DNA]</scope>
    <source>
        <strain evidence="9">NARRFE1</strain>
    </source>
</reference>
<feature type="binding site" evidence="7">
    <location>
        <position position="196"/>
    </location>
    <ligand>
        <name>3-phosphoshikimate</name>
        <dbReference type="ChEBI" id="CHEBI:145989"/>
    </ligand>
</feature>
<feature type="binding site" evidence="7">
    <location>
        <position position="413"/>
    </location>
    <ligand>
        <name>phosphoenolpyruvate</name>
        <dbReference type="ChEBI" id="CHEBI:58702"/>
    </ligand>
</feature>
<dbReference type="Proteomes" id="UP000289537">
    <property type="component" value="Chromosome"/>
</dbReference>
<dbReference type="KEGG" id="eor:NARRFE1_00070"/>
<feature type="binding site" evidence="7">
    <location>
        <position position="123"/>
    </location>
    <ligand>
        <name>phosphoenolpyruvate</name>
        <dbReference type="ChEBI" id="CHEBI:58702"/>
    </ligand>
</feature>
<feature type="binding site" evidence="7">
    <location>
        <position position="169"/>
    </location>
    <ligand>
        <name>3-phosphoshikimate</name>
        <dbReference type="ChEBI" id="CHEBI:145989"/>
    </ligand>
</feature>
<keyword evidence="7" id="KW-0963">Cytoplasm</keyword>
<dbReference type="InterPro" id="IPR023193">
    <property type="entry name" value="EPSP_synthase_CS"/>
</dbReference>
<keyword evidence="3 7" id="KW-0028">Amino-acid biosynthesis</keyword>
<dbReference type="EC" id="2.5.1.19" evidence="7"/>
<feature type="binding site" evidence="7">
    <location>
        <position position="95"/>
    </location>
    <ligand>
        <name>phosphoenolpyruvate</name>
        <dbReference type="ChEBI" id="CHEBI:58702"/>
    </ligand>
</feature>
<feature type="binding site" evidence="7">
    <location>
        <position position="168"/>
    </location>
    <ligand>
        <name>3-phosphoshikimate</name>
        <dbReference type="ChEBI" id="CHEBI:145989"/>
    </ligand>
</feature>
<feature type="binding site" evidence="7">
    <location>
        <position position="388"/>
    </location>
    <ligand>
        <name>phosphoenolpyruvate</name>
        <dbReference type="ChEBI" id="CHEBI:58702"/>
    </ligand>
</feature>
<evidence type="ECO:0000313" key="9">
    <source>
        <dbReference type="EMBL" id="BBA84970.1"/>
    </source>
</evidence>
<sequence length="428" mass="48585">MNKIIIDPIKKMYGEIYLPGSKSISNRLLILTSMLNKKIKLSNLLECDDVNYMIESLLKLGVYIEKINNKSCNIIGDLINFNNEKLIELYIGNSGTSIRFLTSILSSLKCNIIIDGNKRMRERPIGDLVNALRLGGAKIFYLNKENYPPIHIKGGYLNNKINIKGNMSSQFVSSILMSSIINKNNTIININDNLVSKPYIDMTIKLMNMFNIKVKNYNYKKIIVYKNNLNFKKNEIIIEGDASNASYFLAAGSIIGGPIKIYNINKNSIQGDIKFTDIIIKMGGKINFGNNYIESYNDGNKNINNIDMDMNDIPDVAMTAAIMSIFAKKESIIRNIYNWRLKETDRILAMENELTKIGAKVESGIDYIKIYPPKKILKADINTYDDHRMAMCFSLVALSDSGVNILNPECVNKTFPEYFNLFKSLIKK</sequence>
<organism evidence="9 10">
    <name type="scientific">endosymbiont of Rhynchophorus ferrugineus</name>
    <dbReference type="NCBI Taxonomy" id="1972133"/>
    <lineage>
        <taxon>Bacteria</taxon>
        <taxon>Pseudomonadati</taxon>
        <taxon>Pseudomonadota</taxon>
        <taxon>Gammaproteobacteria</taxon>
        <taxon>Candidatus Nardonella</taxon>
    </lineage>
</organism>
<comment type="subunit">
    <text evidence="7">Monomer.</text>
</comment>
<dbReference type="HAMAP" id="MF_00210">
    <property type="entry name" value="EPSP_synth"/>
    <property type="match status" value="1"/>
</dbReference>
<dbReference type="PIRSF" id="PIRSF000505">
    <property type="entry name" value="EPSPS"/>
    <property type="match status" value="1"/>
</dbReference>
<feature type="binding site" evidence="7">
    <location>
        <position position="346"/>
    </location>
    <ligand>
        <name>phosphoenolpyruvate</name>
        <dbReference type="ChEBI" id="CHEBI:58702"/>
    </ligand>
</feature>
<feature type="binding site" evidence="7">
    <location>
        <position position="22"/>
    </location>
    <ligand>
        <name>3-phosphoshikimate</name>
        <dbReference type="ChEBI" id="CHEBI:145989"/>
    </ligand>
</feature>
<dbReference type="PROSITE" id="PS00104">
    <property type="entry name" value="EPSP_SYNTHASE_1"/>
    <property type="match status" value="1"/>
</dbReference>
<dbReference type="GO" id="GO:0008652">
    <property type="term" value="P:amino acid biosynthetic process"/>
    <property type="evidence" value="ECO:0007669"/>
    <property type="project" value="UniProtKB-KW"/>
</dbReference>
<comment type="function">
    <text evidence="7">Catalyzes the transfer of the enolpyruvyl moiety of phosphoenolpyruvate (PEP) to the 5-hydroxyl of shikimate-3-phosphate (S3P) to produce enolpyruvyl shikimate-3-phosphate and inorganic phosphate.</text>
</comment>
<accession>A0A2Z5T3K0</accession>
<gene>
    <name evidence="7 9" type="primary">aroA</name>
    <name evidence="9" type="ORF">NARRFE1_00070</name>
</gene>
<protein>
    <recommendedName>
        <fullName evidence="7">3-phosphoshikimate 1-carboxyvinyltransferase</fullName>
        <ecNumber evidence="7">2.5.1.19</ecNumber>
    </recommendedName>
    <alternativeName>
        <fullName evidence="7">5-enolpyruvylshikimate-3-phosphate synthase</fullName>
        <shortName evidence="7">EPSP synthase</shortName>
        <shortName evidence="7">EPSPS</shortName>
    </alternativeName>
</protein>